<dbReference type="AlphaFoldDB" id="A0A558HJC4"/>
<keyword evidence="3" id="KW-0808">Transferase</keyword>
<keyword evidence="4" id="KW-1185">Reference proteome</keyword>
<feature type="compositionally biased region" description="Low complexity" evidence="1">
    <location>
        <begin position="1"/>
        <end position="13"/>
    </location>
</feature>
<accession>A0A558HJC4</accession>
<feature type="region of interest" description="Disordered" evidence="1">
    <location>
        <begin position="1"/>
        <end position="21"/>
    </location>
</feature>
<keyword evidence="3" id="KW-0012">Acyltransferase</keyword>
<dbReference type="RefSeq" id="WP_024951062.1">
    <property type="nucleotide sequence ID" value="NZ_CAWOWR010000137.1"/>
</dbReference>
<reference evidence="3 4" key="1">
    <citation type="submission" date="2019-07" db="EMBL/GenBank/DDBJ databases">
        <title>Diversity of Bacteria from Kongsfjorden, Arctic.</title>
        <authorList>
            <person name="Yu Y."/>
        </authorList>
    </citation>
    <scope>NUCLEOTIDE SEQUENCE [LARGE SCALE GENOMIC DNA]</scope>
    <source>
        <strain evidence="3 4">SM1923</strain>
    </source>
</reference>
<dbReference type="Pfam" id="PF01553">
    <property type="entry name" value="Acyltransferase"/>
    <property type="match status" value="1"/>
</dbReference>
<dbReference type="GO" id="GO:0042840">
    <property type="term" value="P:D-glucuronate catabolic process"/>
    <property type="evidence" value="ECO:0007669"/>
    <property type="project" value="TreeGrafter"/>
</dbReference>
<dbReference type="InterPro" id="IPR002123">
    <property type="entry name" value="Plipid/glycerol_acylTrfase"/>
</dbReference>
<evidence type="ECO:0000259" key="2">
    <source>
        <dbReference type="SMART" id="SM00563"/>
    </source>
</evidence>
<sequence>MTDTATPSPATTAEQDPFADIRPYHDDEVAEVLVRLEQDRELLDTLTRFRLPGLTQRFPWLARQIARLAIKREMRGVKDVASFQSRIAGYMARMIHTTTTSFETAGLERLSEDTPYLFLSNHRDISLDPAFVNYALYRHGRNTVRIAIGDNLLQKPFVTDVMRLNKSFIVPRSAKGKRAMLAAYQALSGYIRHSLTHDKHSIWLAQREGRAKDGRDGTETAIIKMLTMSARMADKTRPFSETVSELNIVPVSISYEFDPCDLQKARELAALANEGRYEKVKYEDIQSIAAGISGHKGRVKLVFGEPLKGDFETPEDVVAEVDRQVLEHYTLYPSHQLALEKLAASRPQLREEPRLASALDVTAISGAERATFENRLAGVPSELRDWWLVQYANPILNREGLSIDLDDKLDAAQAAGAEQAAS</sequence>
<comment type="caution">
    <text evidence="3">The sequence shown here is derived from an EMBL/GenBank/DDBJ whole genome shotgun (WGS) entry which is preliminary data.</text>
</comment>
<name>A0A558HJC4_9GAMM</name>
<dbReference type="OrthoDB" id="1078132at2"/>
<dbReference type="Proteomes" id="UP000319941">
    <property type="component" value="Unassembled WGS sequence"/>
</dbReference>
<dbReference type="PANTHER" id="PTHR30068:SF3">
    <property type="entry name" value="PHOSPHOLIPID_GLYCEROL ACYLTRANSFERASE DOMAIN-CONTAINING PROTEIN"/>
    <property type="match status" value="1"/>
</dbReference>
<dbReference type="SUPFAM" id="SSF69593">
    <property type="entry name" value="Glycerol-3-phosphate (1)-acyltransferase"/>
    <property type="match status" value="1"/>
</dbReference>
<dbReference type="PANTHER" id="PTHR30068">
    <property type="entry name" value="URONATE ISOMERASE"/>
    <property type="match status" value="1"/>
</dbReference>
<proteinExistence type="predicted"/>
<dbReference type="SMART" id="SM00563">
    <property type="entry name" value="PlsC"/>
    <property type="match status" value="1"/>
</dbReference>
<protein>
    <submittedName>
        <fullName evidence="3">Glycerol acyltransferase</fullName>
    </submittedName>
</protein>
<dbReference type="GO" id="GO:0016746">
    <property type="term" value="F:acyltransferase activity"/>
    <property type="evidence" value="ECO:0007669"/>
    <property type="project" value="UniProtKB-KW"/>
</dbReference>
<evidence type="ECO:0000313" key="4">
    <source>
        <dbReference type="Proteomes" id="UP000319941"/>
    </source>
</evidence>
<evidence type="ECO:0000256" key="1">
    <source>
        <dbReference type="SAM" id="MobiDB-lite"/>
    </source>
</evidence>
<organism evidence="3 4">
    <name type="scientific">Cobetia crustatorum</name>
    <dbReference type="NCBI Taxonomy" id="553385"/>
    <lineage>
        <taxon>Bacteria</taxon>
        <taxon>Pseudomonadati</taxon>
        <taxon>Pseudomonadota</taxon>
        <taxon>Gammaproteobacteria</taxon>
        <taxon>Oceanospirillales</taxon>
        <taxon>Halomonadaceae</taxon>
        <taxon>Cobetia</taxon>
    </lineage>
</organism>
<dbReference type="STRING" id="553385.GCA_000591415_00737"/>
<dbReference type="GO" id="GO:0019698">
    <property type="term" value="P:D-galacturonate catabolic process"/>
    <property type="evidence" value="ECO:0007669"/>
    <property type="project" value="TreeGrafter"/>
</dbReference>
<feature type="domain" description="Phospholipid/glycerol acyltransferase" evidence="2">
    <location>
        <begin position="116"/>
        <end position="256"/>
    </location>
</feature>
<gene>
    <name evidence="3" type="ORF">FQP86_12330</name>
</gene>
<evidence type="ECO:0000313" key="3">
    <source>
        <dbReference type="EMBL" id="TVU69236.1"/>
    </source>
</evidence>
<dbReference type="EMBL" id="VNFH01000008">
    <property type="protein sequence ID" value="TVU69236.1"/>
    <property type="molecule type" value="Genomic_DNA"/>
</dbReference>